<dbReference type="OrthoDB" id="9816185at2"/>
<dbReference type="RefSeq" id="WP_074976649.1">
    <property type="nucleotide sequence ID" value="NZ_FPAG01000001.1"/>
</dbReference>
<proteinExistence type="predicted"/>
<protein>
    <submittedName>
        <fullName evidence="1">Uncharacterized protein</fullName>
    </submittedName>
</protein>
<sequence>MLYPINQIPTELSRIEEIPDTFFANIAANQDFGYDLLPDWFKDEYGPLRARGLYKKAEDFFNAIKASGRENDIINGYNSNKKIENHCFNVSSILFYLESIDHNLSRTGKSFFDGLFDNLDKDWFTNYTNTNVLEYLKDFKESNEFYLCPVCANETIKSNIYEARGALDHWFCKAKYPLTAVCWSNLTPLGEGCNRSPVKGQNEIVYTDNNRTGRQIFQYPFTYLGDVEISLNCLREPGNGINDFGEWEFEFTGENANHQSLLDTWNAFFRISNRWVEETLIEFIQTWVKLFSKFIVSEGVEDDWENNYDDYLETYRNSKVAFNLIPGERIHWFFLNFIINNASEALYKGYKEQVKNIVNSY</sequence>
<name>A0A1I6PV43_9FLAO</name>
<evidence type="ECO:0000313" key="1">
    <source>
        <dbReference type="EMBL" id="SFS44101.1"/>
    </source>
</evidence>
<organism evidence="1 2">
    <name type="scientific">Zhouia amylolytica</name>
    <dbReference type="NCBI Taxonomy" id="376730"/>
    <lineage>
        <taxon>Bacteria</taxon>
        <taxon>Pseudomonadati</taxon>
        <taxon>Bacteroidota</taxon>
        <taxon>Flavobacteriia</taxon>
        <taxon>Flavobacteriales</taxon>
        <taxon>Flavobacteriaceae</taxon>
        <taxon>Zhouia</taxon>
    </lineage>
</organism>
<reference evidence="1 2" key="1">
    <citation type="submission" date="2016-10" db="EMBL/GenBank/DDBJ databases">
        <authorList>
            <person name="de Groot N.N."/>
        </authorList>
    </citation>
    <scope>NUCLEOTIDE SEQUENCE [LARGE SCALE GENOMIC DNA]</scope>
    <source>
        <strain evidence="1 2">CGMCC 1.6114</strain>
    </source>
</reference>
<accession>A0A1I6PV43</accession>
<gene>
    <name evidence="1" type="ORF">SAMN04487906_0493</name>
</gene>
<evidence type="ECO:0000313" key="2">
    <source>
        <dbReference type="Proteomes" id="UP000183209"/>
    </source>
</evidence>
<dbReference type="AlphaFoldDB" id="A0A1I6PV43"/>
<dbReference type="EMBL" id="FPAG01000001">
    <property type="protein sequence ID" value="SFS44101.1"/>
    <property type="molecule type" value="Genomic_DNA"/>
</dbReference>
<dbReference type="Proteomes" id="UP000183209">
    <property type="component" value="Unassembled WGS sequence"/>
</dbReference>